<proteinExistence type="predicted"/>
<dbReference type="Proteomes" id="UP001597042">
    <property type="component" value="Unassembled WGS sequence"/>
</dbReference>
<evidence type="ECO:0000256" key="2">
    <source>
        <dbReference type="SAM" id="SignalP"/>
    </source>
</evidence>
<organism evidence="3 4">
    <name type="scientific">Microbacterium koreense</name>
    <dbReference type="NCBI Taxonomy" id="323761"/>
    <lineage>
        <taxon>Bacteria</taxon>
        <taxon>Bacillati</taxon>
        <taxon>Actinomycetota</taxon>
        <taxon>Actinomycetes</taxon>
        <taxon>Micrococcales</taxon>
        <taxon>Microbacteriaceae</taxon>
        <taxon>Microbacterium</taxon>
    </lineage>
</organism>
<gene>
    <name evidence="3" type="ORF">ACFQZV_09585</name>
</gene>
<sequence>MHEQNRTQRRHTAGLWAVAAVLAGAMAGCSGAPASSDPVGVTDDEAGVSEDAQTDSDAGDEMAGEVHATLVLNGATYEFMETDASMSGCLGFGPMLTGFLETADGSTLIFSFVDPDGDTGGAEVDPPYVALETVEGDVWAAGDVITSYGAIDPAAVPVELVPTDRVVAGTLVLGRLEDDMSQTPVETTSADIDLRC</sequence>
<dbReference type="EMBL" id="JBHTIM010000001">
    <property type="protein sequence ID" value="MFD0781540.1"/>
    <property type="molecule type" value="Genomic_DNA"/>
</dbReference>
<feature type="compositionally biased region" description="Acidic residues" evidence="1">
    <location>
        <begin position="42"/>
        <end position="61"/>
    </location>
</feature>
<evidence type="ECO:0008006" key="5">
    <source>
        <dbReference type="Google" id="ProtNLM"/>
    </source>
</evidence>
<evidence type="ECO:0000313" key="4">
    <source>
        <dbReference type="Proteomes" id="UP001597042"/>
    </source>
</evidence>
<comment type="caution">
    <text evidence="3">The sequence shown here is derived from an EMBL/GenBank/DDBJ whole genome shotgun (WGS) entry which is preliminary data.</text>
</comment>
<name>A0ABW2ZSG8_9MICO</name>
<protein>
    <recommendedName>
        <fullName evidence="5">Lipoprotein</fullName>
    </recommendedName>
</protein>
<keyword evidence="4" id="KW-1185">Reference proteome</keyword>
<accession>A0ABW2ZSG8</accession>
<dbReference type="PROSITE" id="PS51257">
    <property type="entry name" value="PROKAR_LIPOPROTEIN"/>
    <property type="match status" value="1"/>
</dbReference>
<feature type="signal peptide" evidence="2">
    <location>
        <begin position="1"/>
        <end position="34"/>
    </location>
</feature>
<dbReference type="RefSeq" id="WP_378751987.1">
    <property type="nucleotide sequence ID" value="NZ_JBHSSV010000007.1"/>
</dbReference>
<evidence type="ECO:0000256" key="1">
    <source>
        <dbReference type="SAM" id="MobiDB-lite"/>
    </source>
</evidence>
<keyword evidence="2" id="KW-0732">Signal</keyword>
<evidence type="ECO:0000313" key="3">
    <source>
        <dbReference type="EMBL" id="MFD0781540.1"/>
    </source>
</evidence>
<feature type="chain" id="PRO_5047422570" description="Lipoprotein" evidence="2">
    <location>
        <begin position="35"/>
        <end position="196"/>
    </location>
</feature>
<reference evidence="4" key="1">
    <citation type="journal article" date="2019" name="Int. J. Syst. Evol. Microbiol.">
        <title>The Global Catalogue of Microorganisms (GCM) 10K type strain sequencing project: providing services to taxonomists for standard genome sequencing and annotation.</title>
        <authorList>
            <consortium name="The Broad Institute Genomics Platform"/>
            <consortium name="The Broad Institute Genome Sequencing Center for Infectious Disease"/>
            <person name="Wu L."/>
            <person name="Ma J."/>
        </authorList>
    </citation>
    <scope>NUCLEOTIDE SEQUENCE [LARGE SCALE GENOMIC DNA]</scope>
    <source>
        <strain evidence="4">CCUG 50754</strain>
    </source>
</reference>
<feature type="region of interest" description="Disordered" evidence="1">
    <location>
        <begin position="32"/>
        <end position="61"/>
    </location>
</feature>